<dbReference type="InterPro" id="IPR008521">
    <property type="entry name" value="Mg_trans_NIPA"/>
</dbReference>
<evidence type="ECO:0000256" key="2">
    <source>
        <dbReference type="ARBA" id="ARBA00022692"/>
    </source>
</evidence>
<feature type="transmembrane region" description="Helical" evidence="6">
    <location>
        <begin position="305"/>
        <end position="323"/>
    </location>
</feature>
<dbReference type="GO" id="GO:0015095">
    <property type="term" value="F:magnesium ion transmembrane transporter activity"/>
    <property type="evidence" value="ECO:0007669"/>
    <property type="project" value="InterPro"/>
</dbReference>
<feature type="transmembrane region" description="Helical" evidence="6">
    <location>
        <begin position="272"/>
        <end position="293"/>
    </location>
</feature>
<feature type="transmembrane region" description="Helical" evidence="6">
    <location>
        <begin position="80"/>
        <end position="100"/>
    </location>
</feature>
<feature type="transmembrane region" description="Helical" evidence="6">
    <location>
        <begin position="6"/>
        <end position="28"/>
    </location>
</feature>
<feature type="transmembrane region" description="Helical" evidence="6">
    <location>
        <begin position="241"/>
        <end position="260"/>
    </location>
</feature>
<feature type="transmembrane region" description="Helical" evidence="6">
    <location>
        <begin position="54"/>
        <end position="74"/>
    </location>
</feature>
<dbReference type="PANTHER" id="PTHR12570:SF86">
    <property type="entry name" value="ADR321CP"/>
    <property type="match status" value="1"/>
</dbReference>
<feature type="transmembrane region" description="Helical" evidence="6">
    <location>
        <begin position="107"/>
        <end position="128"/>
    </location>
</feature>
<feature type="transmembrane region" description="Helical" evidence="6">
    <location>
        <begin position="148"/>
        <end position="171"/>
    </location>
</feature>
<dbReference type="EMBL" id="ML991778">
    <property type="protein sequence ID" value="KAF2237923.1"/>
    <property type="molecule type" value="Genomic_DNA"/>
</dbReference>
<dbReference type="InterPro" id="IPR037185">
    <property type="entry name" value="EmrE-like"/>
</dbReference>
<dbReference type="AlphaFoldDB" id="A0A6A6HK80"/>
<keyword evidence="4 6" id="KW-0472">Membrane</keyword>
<dbReference type="Proteomes" id="UP000800092">
    <property type="component" value="Unassembled WGS sequence"/>
</dbReference>
<dbReference type="Pfam" id="PF05653">
    <property type="entry name" value="Mg_trans_NIPA"/>
    <property type="match status" value="2"/>
</dbReference>
<dbReference type="Gene3D" id="1.10.3730.20">
    <property type="match status" value="1"/>
</dbReference>
<keyword evidence="8" id="KW-1185">Reference proteome</keyword>
<keyword evidence="2 6" id="KW-0812">Transmembrane</keyword>
<evidence type="ECO:0000256" key="6">
    <source>
        <dbReference type="SAM" id="Phobius"/>
    </source>
</evidence>
<name>A0A6A6HK80_VIRVR</name>
<evidence type="ECO:0000256" key="5">
    <source>
        <dbReference type="SAM" id="MobiDB-lite"/>
    </source>
</evidence>
<dbReference type="OrthoDB" id="2504919at2759"/>
<dbReference type="FunFam" id="1.10.3730.20:FF:000012">
    <property type="entry name" value="DUF803 domain-containing protein"/>
    <property type="match status" value="1"/>
</dbReference>
<evidence type="ECO:0000256" key="4">
    <source>
        <dbReference type="ARBA" id="ARBA00023136"/>
    </source>
</evidence>
<protein>
    <recommendedName>
        <fullName evidence="9">DUF803-domain-containing protein</fullName>
    </recommendedName>
</protein>
<dbReference type="PANTHER" id="PTHR12570">
    <property type="match status" value="1"/>
</dbReference>
<sequence length="553" mass="59899">MIPPGGVIALGVLVGLVSTSIQSVGLTLQRKSHLLEDEKYEQDTKRPPYRRRRWQLGMLMFIAANIVGSTIQITTLPLPVLSTLQASGLVFNSICASLLLQEPFTRYSLIGTVLVALGALLIALYGAIPEPSHSLRGLLLLLGRSEFIAWIIATFVAVFCLIGIAFVLARLSNPASKISSRYRWVGNISAGGPWIARMKLMRGMCYGCISGILSAHTLLLAKSAVELLVTTFTSANQFLQYQSWLILLGLVVLALSQLYYLHRGLKICSTSVLYPFVFCIYNITAILDGLIYFHQTDRLPPLHAGLIAVGTVILLTGVVALSWRLHDHSPGSSNHHLHSGPTTPAVPGTAFAPGMGLVDDEYDSSPHTSAPPSPSTPSSPRDEEEALALDGDNEEDGPVHQRPSEHTPLLLSRSQRRRTVANLPQNSSSELWDDLHDTSTTTSDWGTIAQPRTSRSRARSAAGILGRRVGSGGEQPDESLMSSTGSLAGLGRMGTGRSRRGVGRRSGRRVSSVRSAGKKRQDALGGWFKLGWWRRRMGRGREDEEGGGDEAVS</sequence>
<evidence type="ECO:0008006" key="9">
    <source>
        <dbReference type="Google" id="ProtNLM"/>
    </source>
</evidence>
<dbReference type="SUPFAM" id="SSF103481">
    <property type="entry name" value="Multidrug resistance efflux transporter EmrE"/>
    <property type="match status" value="1"/>
</dbReference>
<evidence type="ECO:0000256" key="3">
    <source>
        <dbReference type="ARBA" id="ARBA00022989"/>
    </source>
</evidence>
<dbReference type="GO" id="GO:0016020">
    <property type="term" value="C:membrane"/>
    <property type="evidence" value="ECO:0007669"/>
    <property type="project" value="UniProtKB-SubCell"/>
</dbReference>
<evidence type="ECO:0000256" key="1">
    <source>
        <dbReference type="ARBA" id="ARBA00004141"/>
    </source>
</evidence>
<evidence type="ECO:0000313" key="8">
    <source>
        <dbReference type="Proteomes" id="UP000800092"/>
    </source>
</evidence>
<gene>
    <name evidence="7" type="ORF">EV356DRAFT_557698</name>
</gene>
<accession>A0A6A6HK80</accession>
<keyword evidence="3 6" id="KW-1133">Transmembrane helix</keyword>
<feature type="transmembrane region" description="Helical" evidence="6">
    <location>
        <begin position="203"/>
        <end position="221"/>
    </location>
</feature>
<evidence type="ECO:0000313" key="7">
    <source>
        <dbReference type="EMBL" id="KAF2237923.1"/>
    </source>
</evidence>
<feature type="region of interest" description="Disordered" evidence="5">
    <location>
        <begin position="331"/>
        <end position="521"/>
    </location>
</feature>
<proteinExistence type="predicted"/>
<feature type="compositionally biased region" description="Acidic residues" evidence="5">
    <location>
        <begin position="382"/>
        <end position="396"/>
    </location>
</feature>
<feature type="compositionally biased region" description="Basic residues" evidence="5">
    <location>
        <begin position="497"/>
        <end position="508"/>
    </location>
</feature>
<organism evidence="7 8">
    <name type="scientific">Viridothelium virens</name>
    <name type="common">Speckled blister lichen</name>
    <name type="synonym">Trypethelium virens</name>
    <dbReference type="NCBI Taxonomy" id="1048519"/>
    <lineage>
        <taxon>Eukaryota</taxon>
        <taxon>Fungi</taxon>
        <taxon>Dikarya</taxon>
        <taxon>Ascomycota</taxon>
        <taxon>Pezizomycotina</taxon>
        <taxon>Dothideomycetes</taxon>
        <taxon>Dothideomycetes incertae sedis</taxon>
        <taxon>Trypetheliales</taxon>
        <taxon>Trypetheliaceae</taxon>
        <taxon>Viridothelium</taxon>
    </lineage>
</organism>
<reference evidence="7" key="1">
    <citation type="journal article" date="2020" name="Stud. Mycol.">
        <title>101 Dothideomycetes genomes: a test case for predicting lifestyles and emergence of pathogens.</title>
        <authorList>
            <person name="Haridas S."/>
            <person name="Albert R."/>
            <person name="Binder M."/>
            <person name="Bloem J."/>
            <person name="Labutti K."/>
            <person name="Salamov A."/>
            <person name="Andreopoulos B."/>
            <person name="Baker S."/>
            <person name="Barry K."/>
            <person name="Bills G."/>
            <person name="Bluhm B."/>
            <person name="Cannon C."/>
            <person name="Castanera R."/>
            <person name="Culley D."/>
            <person name="Daum C."/>
            <person name="Ezra D."/>
            <person name="Gonzalez J."/>
            <person name="Henrissat B."/>
            <person name="Kuo A."/>
            <person name="Liang C."/>
            <person name="Lipzen A."/>
            <person name="Lutzoni F."/>
            <person name="Magnuson J."/>
            <person name="Mondo S."/>
            <person name="Nolan M."/>
            <person name="Ohm R."/>
            <person name="Pangilinan J."/>
            <person name="Park H.-J."/>
            <person name="Ramirez L."/>
            <person name="Alfaro M."/>
            <person name="Sun H."/>
            <person name="Tritt A."/>
            <person name="Yoshinaga Y."/>
            <person name="Zwiers L.-H."/>
            <person name="Turgeon B."/>
            <person name="Goodwin S."/>
            <person name="Spatafora J."/>
            <person name="Crous P."/>
            <person name="Grigoriev I."/>
        </authorList>
    </citation>
    <scope>NUCLEOTIDE SEQUENCE</scope>
    <source>
        <strain evidence="7">Tuck. ex Michener</strain>
    </source>
</reference>
<comment type="subcellular location">
    <subcellularLocation>
        <location evidence="1">Membrane</location>
        <topology evidence="1">Multi-pass membrane protein</topology>
    </subcellularLocation>
</comment>